<dbReference type="PANTHER" id="PTHR33420:SF3">
    <property type="entry name" value="FIMBRIAL SUBUNIT ELFA"/>
    <property type="match status" value="1"/>
</dbReference>
<feature type="signal peptide" evidence="5">
    <location>
        <begin position="1"/>
        <end position="21"/>
    </location>
</feature>
<protein>
    <submittedName>
        <fullName evidence="7">Fimbrial protein</fullName>
    </submittedName>
</protein>
<dbReference type="RefSeq" id="WP_181517723.1">
    <property type="nucleotide sequence ID" value="NZ_CP056244.1"/>
</dbReference>
<dbReference type="InterPro" id="IPR000259">
    <property type="entry name" value="Adhesion_dom_fimbrial"/>
</dbReference>
<keyword evidence="3 5" id="KW-0732">Signal</keyword>
<dbReference type="Gene3D" id="2.60.40.1090">
    <property type="entry name" value="Fimbrial-type adhesion domain"/>
    <property type="match status" value="1"/>
</dbReference>
<dbReference type="AlphaFoldDB" id="A0A7W3D1H4"/>
<dbReference type="InterPro" id="IPR036937">
    <property type="entry name" value="Adhesion_dom_fimbrial_sf"/>
</dbReference>
<organism evidence="7 8">
    <name type="scientific">Citrobacter freundii</name>
    <dbReference type="NCBI Taxonomy" id="546"/>
    <lineage>
        <taxon>Bacteria</taxon>
        <taxon>Pseudomonadati</taxon>
        <taxon>Pseudomonadota</taxon>
        <taxon>Gammaproteobacteria</taxon>
        <taxon>Enterobacterales</taxon>
        <taxon>Enterobacteriaceae</taxon>
        <taxon>Citrobacter</taxon>
        <taxon>Citrobacter freundii complex</taxon>
    </lineage>
</organism>
<dbReference type="InterPro" id="IPR008966">
    <property type="entry name" value="Adhesion_dom_sf"/>
</dbReference>
<dbReference type="InterPro" id="IPR050263">
    <property type="entry name" value="Bact_Fimbrial_Adh_Pro"/>
</dbReference>
<evidence type="ECO:0000256" key="1">
    <source>
        <dbReference type="ARBA" id="ARBA00004561"/>
    </source>
</evidence>
<accession>A0A7W3D1H4</accession>
<dbReference type="GO" id="GO:0009289">
    <property type="term" value="C:pilus"/>
    <property type="evidence" value="ECO:0007669"/>
    <property type="project" value="UniProtKB-SubCell"/>
</dbReference>
<evidence type="ECO:0000256" key="4">
    <source>
        <dbReference type="ARBA" id="ARBA00023263"/>
    </source>
</evidence>
<dbReference type="Pfam" id="PF00419">
    <property type="entry name" value="Fimbrial"/>
    <property type="match status" value="1"/>
</dbReference>
<dbReference type="PANTHER" id="PTHR33420">
    <property type="entry name" value="FIMBRIAL SUBUNIT ELFA-RELATED"/>
    <property type="match status" value="1"/>
</dbReference>
<evidence type="ECO:0000259" key="6">
    <source>
        <dbReference type="Pfam" id="PF00419"/>
    </source>
</evidence>
<evidence type="ECO:0000256" key="3">
    <source>
        <dbReference type="ARBA" id="ARBA00022729"/>
    </source>
</evidence>
<evidence type="ECO:0000313" key="7">
    <source>
        <dbReference type="EMBL" id="MBA8061283.1"/>
    </source>
</evidence>
<name>A0A7W3D1H4_CITFR</name>
<comment type="caution">
    <text evidence="7">The sequence shown here is derived from an EMBL/GenBank/DDBJ whole genome shotgun (WGS) entry which is preliminary data.</text>
</comment>
<evidence type="ECO:0000313" key="8">
    <source>
        <dbReference type="Proteomes" id="UP000591803"/>
    </source>
</evidence>
<evidence type="ECO:0000256" key="5">
    <source>
        <dbReference type="SAM" id="SignalP"/>
    </source>
</evidence>
<reference evidence="7 8" key="1">
    <citation type="submission" date="2020-06" db="EMBL/GenBank/DDBJ databases">
        <title>REHAB project genomes.</title>
        <authorList>
            <person name="Shaw L.P."/>
        </authorList>
    </citation>
    <scope>NUCLEOTIDE SEQUENCE [LARGE SCALE GENOMIC DNA]</scope>
    <source>
        <strain evidence="7 8">RHBSTW-00116</strain>
    </source>
</reference>
<dbReference type="GO" id="GO:0043709">
    <property type="term" value="P:cell adhesion involved in single-species biofilm formation"/>
    <property type="evidence" value="ECO:0007669"/>
    <property type="project" value="TreeGrafter"/>
</dbReference>
<sequence length="191" mass="20692">MSKLSLVTLIACTVSIPSAMAFGGFGPGLESHGKVTFTGQVFANSCKIVSGDKDKHVKLNPVLNTLIKKTNTVQVQGFSIQVTDCFIHEKAVPKLAWGKGNILTDDGYLKNTSLNGAINVALLLSDSKGNKINLHDNDLRFEPEKNYIKGDKSILTYKFNVGYIMPSKTFILDRATAGSVSAQANYSITYL</sequence>
<feature type="domain" description="Fimbrial-type adhesion" evidence="6">
    <location>
        <begin position="36"/>
        <end position="190"/>
    </location>
</feature>
<comment type="subcellular location">
    <subcellularLocation>
        <location evidence="1">Fimbrium</location>
    </subcellularLocation>
</comment>
<proteinExistence type="inferred from homology"/>
<evidence type="ECO:0000256" key="2">
    <source>
        <dbReference type="ARBA" id="ARBA00006671"/>
    </source>
</evidence>
<dbReference type="SUPFAM" id="SSF49401">
    <property type="entry name" value="Bacterial adhesins"/>
    <property type="match status" value="1"/>
</dbReference>
<keyword evidence="4" id="KW-0281">Fimbrium</keyword>
<dbReference type="EMBL" id="JABXRI010000001">
    <property type="protein sequence ID" value="MBA8061283.1"/>
    <property type="molecule type" value="Genomic_DNA"/>
</dbReference>
<gene>
    <name evidence="7" type="ORF">HV077_02375</name>
</gene>
<dbReference type="Proteomes" id="UP000591803">
    <property type="component" value="Unassembled WGS sequence"/>
</dbReference>
<comment type="similarity">
    <text evidence="2">Belongs to the fimbrial protein family.</text>
</comment>
<feature type="chain" id="PRO_5031256863" evidence="5">
    <location>
        <begin position="22"/>
        <end position="191"/>
    </location>
</feature>